<dbReference type="PROSITE" id="PS50893">
    <property type="entry name" value="ABC_TRANSPORTER_2"/>
    <property type="match status" value="1"/>
</dbReference>
<dbReference type="InterPro" id="IPR003593">
    <property type="entry name" value="AAA+_ATPase"/>
</dbReference>
<dbReference type="KEGG" id="eri:EEI45_02925"/>
<evidence type="ECO:0000256" key="1">
    <source>
        <dbReference type="ARBA" id="ARBA00022448"/>
    </source>
</evidence>
<dbReference type="PANTHER" id="PTHR42939">
    <property type="entry name" value="ABC TRANSPORTER ATP-BINDING PROTEIN ALBC-RELATED"/>
    <property type="match status" value="1"/>
</dbReference>
<organism evidence="5 6">
    <name type="scientific">Erysipelothrix piscisicarius</name>
    <dbReference type="NCBI Taxonomy" id="2485784"/>
    <lineage>
        <taxon>Bacteria</taxon>
        <taxon>Bacillati</taxon>
        <taxon>Bacillota</taxon>
        <taxon>Erysipelotrichia</taxon>
        <taxon>Erysipelotrichales</taxon>
        <taxon>Erysipelotrichaceae</taxon>
        <taxon>Erysipelothrix</taxon>
    </lineage>
</organism>
<evidence type="ECO:0000259" key="4">
    <source>
        <dbReference type="PROSITE" id="PS50893"/>
    </source>
</evidence>
<dbReference type="PANTHER" id="PTHR42939:SF1">
    <property type="entry name" value="ABC TRANSPORTER ATP-BINDING PROTEIN ALBC-RELATED"/>
    <property type="match status" value="1"/>
</dbReference>
<dbReference type="PROSITE" id="PS00211">
    <property type="entry name" value="ABC_TRANSPORTER_1"/>
    <property type="match status" value="1"/>
</dbReference>
<dbReference type="InterPro" id="IPR017871">
    <property type="entry name" value="ABC_transporter-like_CS"/>
</dbReference>
<dbReference type="InterPro" id="IPR003439">
    <property type="entry name" value="ABC_transporter-like_ATP-bd"/>
</dbReference>
<evidence type="ECO:0000313" key="6">
    <source>
        <dbReference type="Proteomes" id="UP000278804"/>
    </source>
</evidence>
<gene>
    <name evidence="5" type="ORF">EEI45_02925</name>
</gene>
<keyword evidence="1" id="KW-0813">Transport</keyword>
<evidence type="ECO:0000256" key="3">
    <source>
        <dbReference type="ARBA" id="ARBA00022840"/>
    </source>
</evidence>
<dbReference type="Gene3D" id="3.40.50.300">
    <property type="entry name" value="P-loop containing nucleotide triphosphate hydrolases"/>
    <property type="match status" value="1"/>
</dbReference>
<evidence type="ECO:0000256" key="2">
    <source>
        <dbReference type="ARBA" id="ARBA00022741"/>
    </source>
</evidence>
<evidence type="ECO:0000313" key="5">
    <source>
        <dbReference type="EMBL" id="AZK43873.1"/>
    </source>
</evidence>
<dbReference type="Pfam" id="PF00005">
    <property type="entry name" value="ABC_tran"/>
    <property type="match status" value="1"/>
</dbReference>
<dbReference type="RefSeq" id="WP_125164083.1">
    <property type="nucleotide sequence ID" value="NZ_CP034234.1"/>
</dbReference>
<dbReference type="SUPFAM" id="SSF52540">
    <property type="entry name" value="P-loop containing nucleoside triphosphate hydrolases"/>
    <property type="match status" value="1"/>
</dbReference>
<dbReference type="AlphaFoldDB" id="A0A3S8RLY9"/>
<proteinExistence type="predicted"/>
<dbReference type="GO" id="GO:0016887">
    <property type="term" value="F:ATP hydrolysis activity"/>
    <property type="evidence" value="ECO:0007669"/>
    <property type="project" value="InterPro"/>
</dbReference>
<protein>
    <submittedName>
        <fullName evidence="5">ABC transporter ATP-binding protein</fullName>
    </submittedName>
</protein>
<reference evidence="5 6" key="1">
    <citation type="journal article" date="2020" name="Int. J. Syst. Evol. Microbiol.">
        <title>Description of Erysipelothrix piscisicarius sp. nov., an emergent fish pathogen, and assessment of virulence using a tiger barb (Puntigrus tetrazona) infection model.</title>
        <authorList>
            <person name="Pomaranski E.K."/>
            <person name="Griffin M.J."/>
            <person name="Camus A.C."/>
            <person name="Armwood A.R."/>
            <person name="Shelley J."/>
            <person name="Waldbieser G.C."/>
            <person name="LaFrentz B.R."/>
            <person name="Garcia J.C."/>
            <person name="Yanong R."/>
            <person name="Soto E."/>
        </authorList>
    </citation>
    <scope>NUCLEOTIDE SEQUENCE [LARGE SCALE GENOMIC DNA]</scope>
    <source>
        <strain evidence="5 6">15TAL0474</strain>
    </source>
</reference>
<keyword evidence="2" id="KW-0547">Nucleotide-binding</keyword>
<keyword evidence="3 5" id="KW-0067">ATP-binding</keyword>
<sequence length="215" mass="24102">MIQFNGVSKKFKDLLLFEDVNINIREGKKTAIVGPNGSGKSVLLKLIVGYSAPTLGSIVIDGKKLQQDIDFVPNGGVSINAPEFIGSLTGLENLREIARIRRCVKEADIILLAKKVNFEAELSKKYKTYSLGMKQKMRLIQALMERPDYLILDEPFDGLDRLSKKIVIEMLDAYVEETGCTLVFTNHGEEVFEIADVVYEIDDKKLRLIKGESEC</sequence>
<name>A0A3S8RLY9_9FIRM</name>
<dbReference type="SMART" id="SM00382">
    <property type="entry name" value="AAA"/>
    <property type="match status" value="1"/>
</dbReference>
<dbReference type="GO" id="GO:0005524">
    <property type="term" value="F:ATP binding"/>
    <property type="evidence" value="ECO:0007669"/>
    <property type="project" value="UniProtKB-KW"/>
</dbReference>
<feature type="domain" description="ABC transporter" evidence="4">
    <location>
        <begin position="2"/>
        <end position="215"/>
    </location>
</feature>
<keyword evidence="6" id="KW-1185">Reference proteome</keyword>
<accession>A0A3S8RLY9</accession>
<dbReference type="Proteomes" id="UP000278804">
    <property type="component" value="Chromosome"/>
</dbReference>
<dbReference type="EMBL" id="CP034234">
    <property type="protein sequence ID" value="AZK43873.1"/>
    <property type="molecule type" value="Genomic_DNA"/>
</dbReference>
<dbReference type="InterPro" id="IPR027417">
    <property type="entry name" value="P-loop_NTPase"/>
</dbReference>
<dbReference type="InterPro" id="IPR051782">
    <property type="entry name" value="ABC_Transporter_VariousFunc"/>
</dbReference>